<evidence type="ECO:0000256" key="3">
    <source>
        <dbReference type="SAM" id="Phobius"/>
    </source>
</evidence>
<dbReference type="PANTHER" id="PTHR30160:SF1">
    <property type="entry name" value="LIPOPOLYSACCHARIDE 1,2-N-ACETYLGLUCOSAMINETRANSFERASE-RELATED"/>
    <property type="match status" value="1"/>
</dbReference>
<evidence type="ECO:0000256" key="1">
    <source>
        <dbReference type="ARBA" id="ARBA00022676"/>
    </source>
</evidence>
<keyword evidence="2" id="KW-0808">Transferase</keyword>
<dbReference type="InterPro" id="IPR051199">
    <property type="entry name" value="LPS_LOS_Heptosyltrfase"/>
</dbReference>
<evidence type="ECO:0000313" key="5">
    <source>
        <dbReference type="Proteomes" id="UP001497493"/>
    </source>
</evidence>
<feature type="transmembrane region" description="Helical" evidence="3">
    <location>
        <begin position="47"/>
        <end position="68"/>
    </location>
</feature>
<name>A0ABM9NHV4_9GAMM</name>
<keyword evidence="5" id="KW-1185">Reference proteome</keyword>
<keyword evidence="3" id="KW-1133">Transmembrane helix</keyword>
<gene>
    <name evidence="4" type="ORF">MECH1_V1_1438</name>
</gene>
<feature type="transmembrane region" description="Helical" evidence="3">
    <location>
        <begin position="20"/>
        <end position="41"/>
    </location>
</feature>
<proteinExistence type="predicted"/>
<accession>A0ABM9NHV4</accession>
<sequence>MHQANLRSIRLAIRKFKRLLEFLVYGWFDSLVLVTAPKAMGKKSGAAVVRLNLLGDFFLWLPYGVALIRHLRDQNQRIVLVCNQAWADLALRHFPDVEVFAIDRGRVVKEWRYRARTLRNLRRLGIAATHHPTCPRDFLVEDTTVRALGAPAAGFDAVFPDRLWIDRVFYDRYYRILVPPLTHAHQTAQNHAYLRHVSVPESHLAKLPHPRGKLDDKLRGDAYYVIAPGASRKERRWPVERFAELAQRIRESHPRMHCMVVGTMGERALGDHIVDGLEGQGRNLAGQTSLMELIDWIGQARFVVGNDSAAAHIAAAQGVPSVAVIGGGHFGRCFPYDPTEARVERLPVSVFHPMECYGCDWICRYPTRPNGCFPCVDAVTVDKVWQAVQALPLAEPRAAG</sequence>
<dbReference type="EMBL" id="OZ026884">
    <property type="protein sequence ID" value="CAL1240214.1"/>
    <property type="molecule type" value="Genomic_DNA"/>
</dbReference>
<dbReference type="Proteomes" id="UP001497493">
    <property type="component" value="Chromosome"/>
</dbReference>
<dbReference type="PANTHER" id="PTHR30160">
    <property type="entry name" value="TETRAACYLDISACCHARIDE 4'-KINASE-RELATED"/>
    <property type="match status" value="1"/>
</dbReference>
<organism evidence="4 5">
    <name type="scientific">Candidatus Methylocalor cossyra</name>
    <dbReference type="NCBI Taxonomy" id="3108543"/>
    <lineage>
        <taxon>Bacteria</taxon>
        <taxon>Pseudomonadati</taxon>
        <taxon>Pseudomonadota</taxon>
        <taxon>Gammaproteobacteria</taxon>
        <taxon>Methylococcales</taxon>
        <taxon>Methylococcaceae</taxon>
        <taxon>Candidatus Methylocalor</taxon>
    </lineage>
</organism>
<dbReference type="InterPro" id="IPR002201">
    <property type="entry name" value="Glyco_trans_9"/>
</dbReference>
<keyword evidence="1" id="KW-0328">Glycosyltransferase</keyword>
<dbReference type="CDD" id="cd03789">
    <property type="entry name" value="GT9_LPS_heptosyltransferase"/>
    <property type="match status" value="1"/>
</dbReference>
<dbReference type="SUPFAM" id="SSF53756">
    <property type="entry name" value="UDP-Glycosyltransferase/glycogen phosphorylase"/>
    <property type="match status" value="1"/>
</dbReference>
<dbReference type="Pfam" id="PF01075">
    <property type="entry name" value="Glyco_transf_9"/>
    <property type="match status" value="1"/>
</dbReference>
<keyword evidence="3" id="KW-0472">Membrane</keyword>
<dbReference type="RefSeq" id="WP_348759714.1">
    <property type="nucleotide sequence ID" value="NZ_OZ026884.1"/>
</dbReference>
<evidence type="ECO:0000256" key="2">
    <source>
        <dbReference type="ARBA" id="ARBA00022679"/>
    </source>
</evidence>
<dbReference type="Gene3D" id="3.40.50.2000">
    <property type="entry name" value="Glycogen Phosphorylase B"/>
    <property type="match status" value="2"/>
</dbReference>
<evidence type="ECO:0000313" key="4">
    <source>
        <dbReference type="EMBL" id="CAL1240214.1"/>
    </source>
</evidence>
<keyword evidence="3" id="KW-0812">Transmembrane</keyword>
<protein>
    <submittedName>
        <fullName evidence="4">ADP-heptose:LPS heptosyltransferase</fullName>
    </submittedName>
</protein>
<reference evidence="4 5" key="1">
    <citation type="submission" date="2024-04" db="EMBL/GenBank/DDBJ databases">
        <authorList>
            <person name="Cremers G."/>
        </authorList>
    </citation>
    <scope>NUCLEOTIDE SEQUENCE [LARGE SCALE GENOMIC DNA]</scope>
    <source>
        <strain evidence="4">MeCH1-AG</strain>
    </source>
</reference>